<evidence type="ECO:0000256" key="2">
    <source>
        <dbReference type="ARBA" id="ARBA00005652"/>
    </source>
</evidence>
<reference evidence="11 12" key="1">
    <citation type="journal article" date="2011" name="Science">
        <title>The Selaginella genome identifies genetic changes associated with the evolution of vascular plants.</title>
        <authorList>
            <person name="Banks J.A."/>
            <person name="Nishiyama T."/>
            <person name="Hasebe M."/>
            <person name="Bowman J.L."/>
            <person name="Gribskov M."/>
            <person name="dePamphilis C."/>
            <person name="Albert V.A."/>
            <person name="Aono N."/>
            <person name="Aoyama T."/>
            <person name="Ambrose B.A."/>
            <person name="Ashton N.W."/>
            <person name="Axtell M.J."/>
            <person name="Barker E."/>
            <person name="Barker M.S."/>
            <person name="Bennetzen J.L."/>
            <person name="Bonawitz N.D."/>
            <person name="Chapple C."/>
            <person name="Cheng C."/>
            <person name="Correa L.G."/>
            <person name="Dacre M."/>
            <person name="DeBarry J."/>
            <person name="Dreyer I."/>
            <person name="Elias M."/>
            <person name="Engstrom E.M."/>
            <person name="Estelle M."/>
            <person name="Feng L."/>
            <person name="Finet C."/>
            <person name="Floyd S.K."/>
            <person name="Frommer W.B."/>
            <person name="Fujita T."/>
            <person name="Gramzow L."/>
            <person name="Gutensohn M."/>
            <person name="Harholt J."/>
            <person name="Hattori M."/>
            <person name="Heyl A."/>
            <person name="Hirai T."/>
            <person name="Hiwatashi Y."/>
            <person name="Ishikawa M."/>
            <person name="Iwata M."/>
            <person name="Karol K.G."/>
            <person name="Koehler B."/>
            <person name="Kolukisaoglu U."/>
            <person name="Kubo M."/>
            <person name="Kurata T."/>
            <person name="Lalonde S."/>
            <person name="Li K."/>
            <person name="Li Y."/>
            <person name="Litt A."/>
            <person name="Lyons E."/>
            <person name="Manning G."/>
            <person name="Maruyama T."/>
            <person name="Michael T.P."/>
            <person name="Mikami K."/>
            <person name="Miyazaki S."/>
            <person name="Morinaga S."/>
            <person name="Murata T."/>
            <person name="Mueller-Roeber B."/>
            <person name="Nelson D.R."/>
            <person name="Obara M."/>
            <person name="Oguri Y."/>
            <person name="Olmstead R.G."/>
            <person name="Onodera N."/>
            <person name="Petersen B.L."/>
            <person name="Pils B."/>
            <person name="Prigge M."/>
            <person name="Rensing S.A."/>
            <person name="Riano-Pachon D.M."/>
            <person name="Roberts A.W."/>
            <person name="Sato Y."/>
            <person name="Scheller H.V."/>
            <person name="Schulz B."/>
            <person name="Schulz C."/>
            <person name="Shakirov E.V."/>
            <person name="Shibagaki N."/>
            <person name="Shinohara N."/>
            <person name="Shippen D.E."/>
            <person name="Soerensen I."/>
            <person name="Sotooka R."/>
            <person name="Sugimoto N."/>
            <person name="Sugita M."/>
            <person name="Sumikawa N."/>
            <person name="Tanurdzic M."/>
            <person name="Theissen G."/>
            <person name="Ulvskov P."/>
            <person name="Wakazuki S."/>
            <person name="Weng J.K."/>
            <person name="Willats W.W."/>
            <person name="Wipf D."/>
            <person name="Wolf P.G."/>
            <person name="Yang L."/>
            <person name="Zimmer A.D."/>
            <person name="Zhu Q."/>
            <person name="Mitros T."/>
            <person name="Hellsten U."/>
            <person name="Loque D."/>
            <person name="Otillar R."/>
            <person name="Salamov A."/>
            <person name="Schmutz J."/>
            <person name="Shapiro H."/>
            <person name="Lindquist E."/>
            <person name="Lucas S."/>
            <person name="Rokhsar D."/>
            <person name="Grigoriev I.V."/>
        </authorList>
    </citation>
    <scope>NUCLEOTIDE SEQUENCE [LARGE SCALE GENOMIC DNA]</scope>
</reference>
<proteinExistence type="inferred from homology"/>
<keyword evidence="12" id="KW-1185">Reference proteome</keyword>
<name>D8RWP0_SELML</name>
<sequence>MLPLDSVNVNNTLNRRRALNAGLIALKSAGVEGVMVDVWWGIVEREKPHHYKWSAYKELVSLIQKNGLKIQVVMSFHQCGGNVGDSCYIPLPLWVLEEVQNNPNIVYTDKSGNRNHEYLSLGCDFLPVLRGRTPIQAYSDFMRSFKHVFKDVLGETIVEVQVGLGPAGELRYPAYPEYNGKWRFPGIGEFQCYDKYMLASLRACATACGTKHWGQGGPHDAGHYNQWPDDTGFFNRDGSWNSPYGQFFLEWYSGMLISHGERVLSAAEAVFRGAGIKLAGKVAGVHWHYGTKPHPAELTAGYYNTRLRDGYTGLARMFGRHGAVMIFTCLEMRDLEQPPHALSSPESLLHQVVSACKQAGISLAGENALPRFDEAAYEQVVKKSRMQESEEEDDWISASSGGCSSTACEPMCSFTFLRMSEKLFYSENWHNFVPFVRRMAGGRAFQEEHHDTESHMHATRPVQEAAAALMCH</sequence>
<dbReference type="OMA" id="CMSTEGN"/>
<dbReference type="PROSITE" id="PS00506">
    <property type="entry name" value="BETA_AMYLASE_1"/>
    <property type="match status" value="1"/>
</dbReference>
<comment type="similarity">
    <text evidence="2 10">Belongs to the glycosyl hydrolase 14 family.</text>
</comment>
<evidence type="ECO:0000256" key="5">
    <source>
        <dbReference type="ARBA" id="ARBA00023277"/>
    </source>
</evidence>
<dbReference type="PANTHER" id="PTHR31352:SF31">
    <property type="entry name" value="BETA-AMYLASE 1, CHLOROPLASTIC"/>
    <property type="match status" value="1"/>
</dbReference>
<keyword evidence="7 10" id="KW-0624">Polysaccharide degradation</keyword>
<feature type="binding site" evidence="9">
    <location>
        <position position="281"/>
    </location>
    <ligand>
        <name>substrate</name>
    </ligand>
</feature>
<dbReference type="eggNOG" id="ENOG502QTBX">
    <property type="taxonomic scope" value="Eukaryota"/>
</dbReference>
<dbReference type="KEGG" id="smo:SELMODRAFT_232533"/>
<feature type="active site" description="Proton donor" evidence="8">
    <location>
        <position position="169"/>
    </location>
</feature>
<evidence type="ECO:0000256" key="9">
    <source>
        <dbReference type="PIRSR" id="PIRSR601554-2"/>
    </source>
</evidence>
<comment type="catalytic activity">
    <reaction evidence="1 10">
        <text>Hydrolysis of (1-&gt;4)-alpha-D-glucosidic linkages in polysaccharides so as to remove successive maltose units from the non-reducing ends of the chains.</text>
        <dbReference type="EC" id="3.2.1.2"/>
    </reaction>
</comment>
<dbReference type="HOGENOM" id="CLU_016754_5_1_1"/>
<keyword evidence="5 10" id="KW-0119">Carbohydrate metabolism</keyword>
<feature type="binding site" evidence="9">
    <location>
        <position position="328"/>
    </location>
    <ligand>
        <name>substrate</name>
    </ligand>
</feature>
<gene>
    <name evidence="11" type="ORF">SELMODRAFT_232533</name>
</gene>
<accession>D8RWP0</accession>
<feature type="binding site" evidence="9">
    <location>
        <position position="85"/>
    </location>
    <ligand>
        <name>substrate</name>
    </ligand>
</feature>
<dbReference type="STRING" id="88036.D8RWP0"/>
<evidence type="ECO:0000256" key="6">
    <source>
        <dbReference type="ARBA" id="ARBA00023295"/>
    </source>
</evidence>
<organism evidence="12">
    <name type="scientific">Selaginella moellendorffii</name>
    <name type="common">Spikemoss</name>
    <dbReference type="NCBI Taxonomy" id="88036"/>
    <lineage>
        <taxon>Eukaryota</taxon>
        <taxon>Viridiplantae</taxon>
        <taxon>Streptophyta</taxon>
        <taxon>Embryophyta</taxon>
        <taxon>Tracheophyta</taxon>
        <taxon>Lycopodiopsida</taxon>
        <taxon>Selaginellales</taxon>
        <taxon>Selaginellaceae</taxon>
        <taxon>Selaginella</taxon>
    </lineage>
</organism>
<feature type="binding site" evidence="9">
    <location>
        <position position="286"/>
    </location>
    <ligand>
        <name>substrate</name>
    </ligand>
</feature>
<dbReference type="PANTHER" id="PTHR31352">
    <property type="entry name" value="BETA-AMYLASE 1, CHLOROPLASTIC"/>
    <property type="match status" value="1"/>
</dbReference>
<feature type="active site" description="Proton acceptor" evidence="8">
    <location>
        <position position="366"/>
    </location>
</feature>
<dbReference type="EMBL" id="GL377593">
    <property type="protein sequence ID" value="EFJ23289.1"/>
    <property type="molecule type" value="Genomic_DNA"/>
</dbReference>
<dbReference type="GO" id="GO:0005983">
    <property type="term" value="P:starch catabolic process"/>
    <property type="evidence" value="ECO:0000318"/>
    <property type="project" value="GO_Central"/>
</dbReference>
<dbReference type="InterPro" id="IPR018238">
    <property type="entry name" value="Glyco_hydro_14_CS"/>
</dbReference>
<evidence type="ECO:0000256" key="3">
    <source>
        <dbReference type="ARBA" id="ARBA00012594"/>
    </source>
</evidence>
<dbReference type="SUPFAM" id="SSF51445">
    <property type="entry name" value="(Trans)glycosidases"/>
    <property type="match status" value="1"/>
</dbReference>
<evidence type="ECO:0000313" key="12">
    <source>
        <dbReference type="Proteomes" id="UP000001514"/>
    </source>
</evidence>
<dbReference type="EC" id="3.2.1.2" evidence="3 10"/>
<evidence type="ECO:0000256" key="1">
    <source>
        <dbReference type="ARBA" id="ARBA00000546"/>
    </source>
</evidence>
<dbReference type="InterPro" id="IPR017853">
    <property type="entry name" value="GH"/>
</dbReference>
<dbReference type="Gene3D" id="3.20.20.80">
    <property type="entry name" value="Glycosidases"/>
    <property type="match status" value="1"/>
</dbReference>
<dbReference type="InParanoid" id="D8RWP0"/>
<dbReference type="InterPro" id="IPR001554">
    <property type="entry name" value="Glyco_hydro_14"/>
</dbReference>
<keyword evidence="4 10" id="KW-0378">Hydrolase</keyword>
<keyword evidence="6 10" id="KW-0326">Glycosidase</keyword>
<feature type="binding site" evidence="9">
    <location>
        <begin position="367"/>
        <end position="368"/>
    </location>
    <ligand>
        <name>substrate</name>
    </ligand>
</feature>
<dbReference type="PRINTS" id="PR00750">
    <property type="entry name" value="BETAAMYLASE"/>
</dbReference>
<evidence type="ECO:0000256" key="10">
    <source>
        <dbReference type="RuleBase" id="RU000509"/>
    </source>
</evidence>
<evidence type="ECO:0000313" key="11">
    <source>
        <dbReference type="EMBL" id="EFJ23289.1"/>
    </source>
</evidence>
<dbReference type="GO" id="GO:0016161">
    <property type="term" value="F:beta-amylase activity"/>
    <property type="evidence" value="ECO:0000318"/>
    <property type="project" value="GO_Central"/>
</dbReference>
<feature type="binding site" evidence="9">
    <location>
        <position position="418"/>
    </location>
    <ligand>
        <name>substrate</name>
    </ligand>
</feature>
<feature type="binding site" evidence="9">
    <location>
        <position position="77"/>
    </location>
    <ligand>
        <name>substrate</name>
    </ligand>
</feature>
<evidence type="ECO:0000256" key="7">
    <source>
        <dbReference type="ARBA" id="ARBA00023326"/>
    </source>
</evidence>
<protein>
    <recommendedName>
        <fullName evidence="3 10">Beta-amylase</fullName>
        <ecNumber evidence="3 10">3.2.1.2</ecNumber>
    </recommendedName>
</protein>
<dbReference type="Proteomes" id="UP000001514">
    <property type="component" value="Unassembled WGS sequence"/>
</dbReference>
<evidence type="ECO:0000256" key="4">
    <source>
        <dbReference type="ARBA" id="ARBA00022801"/>
    </source>
</evidence>
<dbReference type="AlphaFoldDB" id="D8RWP0"/>
<dbReference type="Gramene" id="EFJ23289">
    <property type="protein sequence ID" value="EFJ23289"/>
    <property type="gene ID" value="SELMODRAFT_232533"/>
</dbReference>
<feature type="binding site" evidence="9">
    <location>
        <position position="37"/>
    </location>
    <ligand>
        <name>substrate</name>
    </ligand>
</feature>
<dbReference type="Pfam" id="PF01373">
    <property type="entry name" value="Glyco_hydro_14"/>
    <property type="match status" value="1"/>
</dbReference>
<evidence type="ECO:0000256" key="8">
    <source>
        <dbReference type="PIRSR" id="PIRSR601554-1"/>
    </source>
</evidence>